<evidence type="ECO:0000256" key="4">
    <source>
        <dbReference type="ARBA" id="ARBA00022452"/>
    </source>
</evidence>
<dbReference type="InterPro" id="IPR010105">
    <property type="entry name" value="TonB_sidphr_rcpt"/>
</dbReference>
<name>A0A4Z0M8B6_9GAMM</name>
<dbReference type="InterPro" id="IPR037066">
    <property type="entry name" value="Plug_dom_sf"/>
</dbReference>
<dbReference type="Gene3D" id="2.170.130.10">
    <property type="entry name" value="TonB-dependent receptor, plug domain"/>
    <property type="match status" value="1"/>
</dbReference>
<accession>A0A4Z0M8B6</accession>
<evidence type="ECO:0000256" key="3">
    <source>
        <dbReference type="ARBA" id="ARBA00022448"/>
    </source>
</evidence>
<evidence type="ECO:0000256" key="11">
    <source>
        <dbReference type="ARBA" id="ARBA00023136"/>
    </source>
</evidence>
<dbReference type="EMBL" id="SRLE01000002">
    <property type="protein sequence ID" value="TGD75714.1"/>
    <property type="molecule type" value="Genomic_DNA"/>
</dbReference>
<dbReference type="RefSeq" id="WP_135440966.1">
    <property type="nucleotide sequence ID" value="NZ_SRLE01000002.1"/>
</dbReference>
<dbReference type="Pfam" id="PF07715">
    <property type="entry name" value="Plug"/>
    <property type="match status" value="1"/>
</dbReference>
<keyword evidence="12 19" id="KW-0675">Receptor</keyword>
<feature type="domain" description="TonB-dependent receptor-like beta-barrel" evidence="17">
    <location>
        <begin position="226"/>
        <end position="677"/>
    </location>
</feature>
<evidence type="ECO:0000256" key="6">
    <source>
        <dbReference type="ARBA" id="ARBA00022692"/>
    </source>
</evidence>
<dbReference type="GO" id="GO:0015344">
    <property type="term" value="F:siderophore uptake transmembrane transporter activity"/>
    <property type="evidence" value="ECO:0007669"/>
    <property type="project" value="TreeGrafter"/>
</dbReference>
<evidence type="ECO:0000256" key="15">
    <source>
        <dbReference type="RuleBase" id="RU003357"/>
    </source>
</evidence>
<evidence type="ECO:0000256" key="14">
    <source>
        <dbReference type="PROSITE-ProRule" id="PRU01360"/>
    </source>
</evidence>
<evidence type="ECO:0000256" key="12">
    <source>
        <dbReference type="ARBA" id="ARBA00023170"/>
    </source>
</evidence>
<keyword evidence="8" id="KW-0408">Iron</keyword>
<organism evidence="19 20">
    <name type="scientific">Mangrovimicrobium sediminis</name>
    <dbReference type="NCBI Taxonomy" id="2562682"/>
    <lineage>
        <taxon>Bacteria</taxon>
        <taxon>Pseudomonadati</taxon>
        <taxon>Pseudomonadota</taxon>
        <taxon>Gammaproteobacteria</taxon>
        <taxon>Cellvibrionales</taxon>
        <taxon>Halieaceae</taxon>
        <taxon>Mangrovimicrobium</taxon>
    </lineage>
</organism>
<keyword evidence="5" id="KW-0410">Iron transport</keyword>
<comment type="similarity">
    <text evidence="2 14 15">Belongs to the TonB-dependent receptor family.</text>
</comment>
<evidence type="ECO:0000256" key="2">
    <source>
        <dbReference type="ARBA" id="ARBA00009810"/>
    </source>
</evidence>
<dbReference type="OrthoDB" id="127311at2"/>
<sequence>MFSRKPLAALLCGALSTAAQADADPERVEEVIVTGQLSRYSALKSSVPIMETARSVSIESQQQILDKGALVLDDTFTYSAGVTGETYGFATRGDWLRVRGLNVPQYQDSLQSLFGNYNNTRPDIYTLEQVEVLKGPASVLYGKGSPGGIVNVVSKRPRAEAAHEIVAEYGSFDRKQLAFDSTGALDADGRWLYRLVGVYRDAETQVDHVDDNSIVIAPSVTFRPGEDTNITLLLNYTEIESDTAAQFLPLYGTLYEAPNGRHIDSSTYTGEPGFNRYDATTTAVTLLADHRFNDTWSGELTARYTDAQADYQQAWSAFLGGDRYVYNPDGSLYGDGTVPRTFYRNDATSEQAAVDARLRAQFATGALEHEVLMGAQYQDVTTGSDAYFYGFALGYSFATGGPDDFFGDQYWIDLFDPVYTGAPTDYINERVVDRPDTDSVDYGLYLNDQVSIGDWRITLGLRYDKTESETAGAKQKDDAFSGAAGVLYQFDNGLAPYISYATSFEPVIGDNGDPENPQPLDPQEGEQVEAGIKYQPDSFPLLVTLAWFDIEQSNLSDPLSAPNLVEQQSGKASFEGVELEAQAQFGDFSVELNLSHLETETANGYRVDSVPEDQASTWIGYRPSGALAGLKAGVGVRYMSARWGGLDTIKTPSVTLGDLMLGYEMAHWDFTLNVRNLTDKDYYGACLARGDCFPGDARTVVGRVAYRF</sequence>
<keyword evidence="7 16" id="KW-0732">Signal</keyword>
<keyword evidence="6 14" id="KW-0812">Transmembrane</keyword>
<evidence type="ECO:0000259" key="18">
    <source>
        <dbReference type="Pfam" id="PF07715"/>
    </source>
</evidence>
<evidence type="ECO:0000256" key="16">
    <source>
        <dbReference type="SAM" id="SignalP"/>
    </source>
</evidence>
<keyword evidence="20" id="KW-1185">Reference proteome</keyword>
<dbReference type="AlphaFoldDB" id="A0A4Z0M8B6"/>
<feature type="chain" id="PRO_5021404866" evidence="16">
    <location>
        <begin position="22"/>
        <end position="708"/>
    </location>
</feature>
<comment type="caution">
    <text evidence="19">The sequence shown here is derived from an EMBL/GenBank/DDBJ whole genome shotgun (WGS) entry which is preliminary data.</text>
</comment>
<gene>
    <name evidence="19" type="ORF">E4634_02205</name>
</gene>
<dbReference type="PANTHER" id="PTHR32552">
    <property type="entry name" value="FERRICHROME IRON RECEPTOR-RELATED"/>
    <property type="match status" value="1"/>
</dbReference>
<dbReference type="GO" id="GO:0009279">
    <property type="term" value="C:cell outer membrane"/>
    <property type="evidence" value="ECO:0007669"/>
    <property type="project" value="UniProtKB-SubCell"/>
</dbReference>
<evidence type="ECO:0000256" key="7">
    <source>
        <dbReference type="ARBA" id="ARBA00022729"/>
    </source>
</evidence>
<dbReference type="PROSITE" id="PS52016">
    <property type="entry name" value="TONB_DEPENDENT_REC_3"/>
    <property type="match status" value="1"/>
</dbReference>
<dbReference type="InterPro" id="IPR000531">
    <property type="entry name" value="Beta-barrel_TonB"/>
</dbReference>
<keyword evidence="3 14" id="KW-0813">Transport</keyword>
<keyword evidence="10 15" id="KW-0798">TonB box</keyword>
<evidence type="ECO:0000256" key="8">
    <source>
        <dbReference type="ARBA" id="ARBA00023004"/>
    </source>
</evidence>
<comment type="subcellular location">
    <subcellularLocation>
        <location evidence="1 14">Cell outer membrane</location>
        <topology evidence="1 14">Multi-pass membrane protein</topology>
    </subcellularLocation>
</comment>
<feature type="signal peptide" evidence="16">
    <location>
        <begin position="1"/>
        <end position="21"/>
    </location>
</feature>
<keyword evidence="9" id="KW-0406">Ion transport</keyword>
<proteinExistence type="inferred from homology"/>
<evidence type="ECO:0000256" key="13">
    <source>
        <dbReference type="ARBA" id="ARBA00023237"/>
    </source>
</evidence>
<dbReference type="GO" id="GO:0015891">
    <property type="term" value="P:siderophore transport"/>
    <property type="evidence" value="ECO:0007669"/>
    <property type="project" value="InterPro"/>
</dbReference>
<evidence type="ECO:0000256" key="10">
    <source>
        <dbReference type="ARBA" id="ARBA00023077"/>
    </source>
</evidence>
<feature type="domain" description="TonB-dependent receptor plug" evidence="18">
    <location>
        <begin position="49"/>
        <end position="149"/>
    </location>
</feature>
<dbReference type="InterPro" id="IPR039426">
    <property type="entry name" value="TonB-dep_rcpt-like"/>
</dbReference>
<evidence type="ECO:0000256" key="9">
    <source>
        <dbReference type="ARBA" id="ARBA00023065"/>
    </source>
</evidence>
<dbReference type="NCBIfam" id="TIGR01783">
    <property type="entry name" value="TonB-siderophor"/>
    <property type="match status" value="1"/>
</dbReference>
<keyword evidence="13 14" id="KW-0998">Cell outer membrane</keyword>
<evidence type="ECO:0000259" key="17">
    <source>
        <dbReference type="Pfam" id="PF00593"/>
    </source>
</evidence>
<keyword evidence="11 14" id="KW-0472">Membrane</keyword>
<protein>
    <submittedName>
        <fullName evidence="19">TonB-dependent siderophore receptor</fullName>
    </submittedName>
</protein>
<evidence type="ECO:0000313" key="20">
    <source>
        <dbReference type="Proteomes" id="UP000298050"/>
    </source>
</evidence>
<dbReference type="GO" id="GO:0038023">
    <property type="term" value="F:signaling receptor activity"/>
    <property type="evidence" value="ECO:0007669"/>
    <property type="project" value="InterPro"/>
</dbReference>
<dbReference type="InterPro" id="IPR012910">
    <property type="entry name" value="Plug_dom"/>
</dbReference>
<reference evidence="19 20" key="1">
    <citation type="submission" date="2019-04" db="EMBL/GenBank/DDBJ databases">
        <title>Taxonomy of novel Haliea sp. from mangrove soil of West Coast of India.</title>
        <authorList>
            <person name="Verma A."/>
            <person name="Kumar P."/>
            <person name="Krishnamurthi S."/>
        </authorList>
    </citation>
    <scope>NUCLEOTIDE SEQUENCE [LARGE SCALE GENOMIC DNA]</scope>
    <source>
        <strain evidence="19 20">SAOS-164</strain>
    </source>
</reference>
<evidence type="ECO:0000256" key="1">
    <source>
        <dbReference type="ARBA" id="ARBA00004571"/>
    </source>
</evidence>
<dbReference type="SUPFAM" id="SSF56935">
    <property type="entry name" value="Porins"/>
    <property type="match status" value="1"/>
</dbReference>
<dbReference type="Pfam" id="PF00593">
    <property type="entry name" value="TonB_dep_Rec_b-barrel"/>
    <property type="match status" value="1"/>
</dbReference>
<dbReference type="PANTHER" id="PTHR32552:SF68">
    <property type="entry name" value="FERRICHROME OUTER MEMBRANE TRANSPORTER_PHAGE RECEPTOR"/>
    <property type="match status" value="1"/>
</dbReference>
<dbReference type="CDD" id="cd01347">
    <property type="entry name" value="ligand_gated_channel"/>
    <property type="match status" value="1"/>
</dbReference>
<dbReference type="InterPro" id="IPR036942">
    <property type="entry name" value="Beta-barrel_TonB_sf"/>
</dbReference>
<dbReference type="Gene3D" id="2.40.170.20">
    <property type="entry name" value="TonB-dependent receptor, beta-barrel domain"/>
    <property type="match status" value="1"/>
</dbReference>
<evidence type="ECO:0000256" key="5">
    <source>
        <dbReference type="ARBA" id="ARBA00022496"/>
    </source>
</evidence>
<dbReference type="Proteomes" id="UP000298050">
    <property type="component" value="Unassembled WGS sequence"/>
</dbReference>
<evidence type="ECO:0000313" key="19">
    <source>
        <dbReference type="EMBL" id="TGD75714.1"/>
    </source>
</evidence>
<keyword evidence="4 14" id="KW-1134">Transmembrane beta strand</keyword>